<dbReference type="PROSITE" id="PS51387">
    <property type="entry name" value="FAD_PCMH"/>
    <property type="match status" value="1"/>
</dbReference>
<keyword evidence="4" id="KW-0560">Oxidoreductase</keyword>
<protein>
    <recommendedName>
        <fullName evidence="6">FAD-binding PCMH-type domain-containing protein</fullName>
    </recommendedName>
</protein>
<keyword evidence="3" id="KW-0274">FAD</keyword>
<dbReference type="Gene3D" id="3.30.465.10">
    <property type="match status" value="2"/>
</dbReference>
<evidence type="ECO:0000256" key="2">
    <source>
        <dbReference type="ARBA" id="ARBA00022630"/>
    </source>
</evidence>
<dbReference type="InterPro" id="IPR016166">
    <property type="entry name" value="FAD-bd_PCMH"/>
</dbReference>
<dbReference type="InterPro" id="IPR036318">
    <property type="entry name" value="FAD-bd_PCMH-like_sf"/>
</dbReference>
<dbReference type="AlphaFoldDB" id="A0AAD4QLI8"/>
<dbReference type="GO" id="GO:0071949">
    <property type="term" value="F:FAD binding"/>
    <property type="evidence" value="ECO:0007669"/>
    <property type="project" value="InterPro"/>
</dbReference>
<dbReference type="PANTHER" id="PTHR42973">
    <property type="entry name" value="BINDING OXIDOREDUCTASE, PUTATIVE (AFU_ORTHOLOGUE AFUA_1G17690)-RELATED"/>
    <property type="match status" value="1"/>
</dbReference>
<dbReference type="GO" id="GO:0016491">
    <property type="term" value="F:oxidoreductase activity"/>
    <property type="evidence" value="ECO:0007669"/>
    <property type="project" value="UniProtKB-KW"/>
</dbReference>
<dbReference type="InterPro" id="IPR016169">
    <property type="entry name" value="FAD-bd_PCMH_sub2"/>
</dbReference>
<dbReference type="SUPFAM" id="SSF56176">
    <property type="entry name" value="FAD-binding/transporter-associated domain-like"/>
    <property type="match status" value="1"/>
</dbReference>
<evidence type="ECO:0000256" key="3">
    <source>
        <dbReference type="ARBA" id="ARBA00022827"/>
    </source>
</evidence>
<evidence type="ECO:0000256" key="1">
    <source>
        <dbReference type="ARBA" id="ARBA00005466"/>
    </source>
</evidence>
<feature type="domain" description="FAD-binding PCMH-type" evidence="6">
    <location>
        <begin position="53"/>
        <end position="247"/>
    </location>
</feature>
<accession>A0AAD4QLI8</accession>
<dbReference type="PANTHER" id="PTHR42973:SF13">
    <property type="entry name" value="FAD-BINDING PCMH-TYPE DOMAIN-CONTAINING PROTEIN"/>
    <property type="match status" value="1"/>
</dbReference>
<keyword evidence="5" id="KW-0732">Signal</keyword>
<reference evidence="7" key="1">
    <citation type="journal article" date="2022" name="New Phytol.">
        <title>Evolutionary transition to the ectomycorrhizal habit in the genomes of a hyperdiverse lineage of mushroom-forming fungi.</title>
        <authorList>
            <person name="Looney B."/>
            <person name="Miyauchi S."/>
            <person name="Morin E."/>
            <person name="Drula E."/>
            <person name="Courty P.E."/>
            <person name="Kohler A."/>
            <person name="Kuo A."/>
            <person name="LaButti K."/>
            <person name="Pangilinan J."/>
            <person name="Lipzen A."/>
            <person name="Riley R."/>
            <person name="Andreopoulos W."/>
            <person name="He G."/>
            <person name="Johnson J."/>
            <person name="Nolan M."/>
            <person name="Tritt A."/>
            <person name="Barry K.W."/>
            <person name="Grigoriev I.V."/>
            <person name="Nagy L.G."/>
            <person name="Hibbett D."/>
            <person name="Henrissat B."/>
            <person name="Matheny P.B."/>
            <person name="Labbe J."/>
            <person name="Martin F.M."/>
        </authorList>
    </citation>
    <scope>NUCLEOTIDE SEQUENCE</scope>
    <source>
        <strain evidence="7">BPL690</strain>
    </source>
</reference>
<dbReference type="Proteomes" id="UP001203297">
    <property type="component" value="Unassembled WGS sequence"/>
</dbReference>
<evidence type="ECO:0000256" key="5">
    <source>
        <dbReference type="SAM" id="SignalP"/>
    </source>
</evidence>
<dbReference type="Gene3D" id="3.40.462.20">
    <property type="match status" value="1"/>
</dbReference>
<sequence>MVRTVTPLLCLLLLSFAVLARAITHQNGDDSNSTNDCDNTTSFQATCALIETAISSASTVYYPPLPNTRPITRIGHRQLGAVCVQCRTWHTSRCWYHPTHHWPYPYAICRQGGGHTSNPGFSSTSGVQISMTRFNSVTVDNATSTVAIGAGLLWDDVYKALNGTGLNVVGGRVPGVGVAGLTLGGGYSWKTNQFGLVIDNIDSYEMVLPDGRIKIVRSEDEDLWFGLRGGYNNFGIVTKFVLKAHPQGNVWGGIAIISGQYFDQINAAVVKFQQEPALVLLMFYDGPERPEGIFDDFLALPDIQIDVRSGSFFEFFGVIPPTDLTGGTRAYFSSVPVLEYSPALVDAIVNETLFWGAKLAQLDKGTTVSFAVESYDAGLFTHSPASQPSAYPPDRSRPLLPMNIYFGWTNPALDAEVANALRESSRTVRNAAVADGQDVLNAAKYPNNALFGTPLVDIYGTNVPRLKEIRRRVDPRDVMGLAGGFKF</sequence>
<proteinExistence type="inferred from homology"/>
<evidence type="ECO:0000313" key="7">
    <source>
        <dbReference type="EMBL" id="KAI0296919.1"/>
    </source>
</evidence>
<dbReference type="InterPro" id="IPR050416">
    <property type="entry name" value="FAD-linked_Oxidoreductase"/>
</dbReference>
<dbReference type="InterPro" id="IPR006094">
    <property type="entry name" value="Oxid_FAD_bind_N"/>
</dbReference>
<evidence type="ECO:0000313" key="8">
    <source>
        <dbReference type="Proteomes" id="UP001203297"/>
    </source>
</evidence>
<feature type="chain" id="PRO_5042009620" description="FAD-binding PCMH-type domain-containing protein" evidence="5">
    <location>
        <begin position="23"/>
        <end position="487"/>
    </location>
</feature>
<evidence type="ECO:0000256" key="4">
    <source>
        <dbReference type="ARBA" id="ARBA00023002"/>
    </source>
</evidence>
<feature type="signal peptide" evidence="5">
    <location>
        <begin position="1"/>
        <end position="22"/>
    </location>
</feature>
<gene>
    <name evidence="7" type="ORF">B0F90DRAFT_1876599</name>
</gene>
<keyword evidence="2" id="KW-0285">Flavoprotein</keyword>
<comment type="caution">
    <text evidence="7">The sequence shown here is derived from an EMBL/GenBank/DDBJ whole genome shotgun (WGS) entry which is preliminary data.</text>
</comment>
<evidence type="ECO:0000259" key="6">
    <source>
        <dbReference type="PROSITE" id="PS51387"/>
    </source>
</evidence>
<comment type="similarity">
    <text evidence="1">Belongs to the oxygen-dependent FAD-linked oxidoreductase family.</text>
</comment>
<organism evidence="7 8">
    <name type="scientific">Multifurca ochricompacta</name>
    <dbReference type="NCBI Taxonomy" id="376703"/>
    <lineage>
        <taxon>Eukaryota</taxon>
        <taxon>Fungi</taxon>
        <taxon>Dikarya</taxon>
        <taxon>Basidiomycota</taxon>
        <taxon>Agaricomycotina</taxon>
        <taxon>Agaricomycetes</taxon>
        <taxon>Russulales</taxon>
        <taxon>Russulaceae</taxon>
        <taxon>Multifurca</taxon>
    </lineage>
</organism>
<dbReference type="EMBL" id="WTXG01000043">
    <property type="protein sequence ID" value="KAI0296919.1"/>
    <property type="molecule type" value="Genomic_DNA"/>
</dbReference>
<keyword evidence="8" id="KW-1185">Reference proteome</keyword>
<dbReference type="Pfam" id="PF01565">
    <property type="entry name" value="FAD_binding_4"/>
    <property type="match status" value="1"/>
</dbReference>
<name>A0AAD4QLI8_9AGAM</name>